<keyword evidence="6" id="KW-1185">Reference proteome</keyword>
<evidence type="ECO:0000313" key="5">
    <source>
        <dbReference type="EMBL" id="KAG9396426.1"/>
    </source>
</evidence>
<dbReference type="Pfam" id="PF17862">
    <property type="entry name" value="AAA_lid_3"/>
    <property type="match status" value="1"/>
</dbReference>
<keyword evidence="1" id="KW-0547">Nucleotide-binding</keyword>
<dbReference type="InterPro" id="IPR015415">
    <property type="entry name" value="Spast_Vps4_C"/>
</dbReference>
<accession>A0A8J6C0C0</accession>
<feature type="domain" description="Spastin/Vps4 C-terminal" evidence="3">
    <location>
        <begin position="76"/>
        <end position="131"/>
    </location>
</feature>
<dbReference type="Pfam" id="PF09336">
    <property type="entry name" value="Vps4_C"/>
    <property type="match status" value="1"/>
</dbReference>
<dbReference type="InterPro" id="IPR050304">
    <property type="entry name" value="MT-severing_AAA_ATPase"/>
</dbReference>
<dbReference type="PANTHER" id="PTHR23074">
    <property type="entry name" value="AAA DOMAIN-CONTAINING"/>
    <property type="match status" value="1"/>
</dbReference>
<gene>
    <name evidence="5" type="ORF">J8273_2157</name>
</gene>
<protein>
    <submittedName>
        <fullName evidence="5">Vps4 C terminal oligomerization domain</fullName>
    </submittedName>
</protein>
<dbReference type="Proteomes" id="UP000717585">
    <property type="component" value="Unassembled WGS sequence"/>
</dbReference>
<name>A0A8J6C0C0_9EUKA</name>
<dbReference type="GO" id="GO:0016197">
    <property type="term" value="P:endosomal transport"/>
    <property type="evidence" value="ECO:0007669"/>
    <property type="project" value="TreeGrafter"/>
</dbReference>
<dbReference type="EMBL" id="JAHDYR010000006">
    <property type="protein sequence ID" value="KAG9396426.1"/>
    <property type="molecule type" value="Genomic_DNA"/>
</dbReference>
<keyword evidence="2" id="KW-0067">ATP-binding</keyword>
<evidence type="ECO:0000256" key="2">
    <source>
        <dbReference type="ARBA" id="ARBA00022840"/>
    </source>
</evidence>
<organism evidence="5 6">
    <name type="scientific">Carpediemonas membranifera</name>
    <dbReference type="NCBI Taxonomy" id="201153"/>
    <lineage>
        <taxon>Eukaryota</taxon>
        <taxon>Metamonada</taxon>
        <taxon>Carpediemonas-like organisms</taxon>
        <taxon>Carpediemonas</taxon>
    </lineage>
</organism>
<dbReference type="OrthoDB" id="29072at2759"/>
<dbReference type="GO" id="GO:0007033">
    <property type="term" value="P:vacuole organization"/>
    <property type="evidence" value="ECO:0007669"/>
    <property type="project" value="TreeGrafter"/>
</dbReference>
<evidence type="ECO:0000313" key="6">
    <source>
        <dbReference type="Proteomes" id="UP000717585"/>
    </source>
</evidence>
<comment type="caution">
    <text evidence="5">The sequence shown here is derived from an EMBL/GenBank/DDBJ whole genome shotgun (WGS) entry which is preliminary data.</text>
</comment>
<dbReference type="AlphaFoldDB" id="A0A8J6C0C0"/>
<proteinExistence type="predicted"/>
<dbReference type="InterPro" id="IPR041569">
    <property type="entry name" value="AAA_lid_3"/>
</dbReference>
<feature type="domain" description="AAA ATPase AAA+ lid" evidence="4">
    <location>
        <begin position="31"/>
        <end position="63"/>
    </location>
</feature>
<dbReference type="Gene3D" id="1.10.8.60">
    <property type="match status" value="1"/>
</dbReference>
<dbReference type="GO" id="GO:0005524">
    <property type="term" value="F:ATP binding"/>
    <property type="evidence" value="ECO:0007669"/>
    <property type="project" value="UniProtKB-KW"/>
</dbReference>
<sequence length="137" mass="15122">MRRRVSDCDVCSCADVHEEDAFVEALEKAIQLALHSEGYSGSDISIVVRDALFQPIRQLQTTTHFKPTQTAEGTKWLACAPSDEGAVERDIMSFEGSEVNVPPVSAENFFRALDRVKPSVSKEDAEALANWQYGDGE</sequence>
<evidence type="ECO:0000259" key="4">
    <source>
        <dbReference type="Pfam" id="PF17862"/>
    </source>
</evidence>
<evidence type="ECO:0000259" key="3">
    <source>
        <dbReference type="Pfam" id="PF09336"/>
    </source>
</evidence>
<dbReference type="PANTHER" id="PTHR23074:SF83">
    <property type="entry name" value="VACUOLAR PROTEIN SORTING-ASSOCIATED PROTEIN 4A"/>
    <property type="match status" value="1"/>
</dbReference>
<dbReference type="GO" id="GO:0016887">
    <property type="term" value="F:ATP hydrolysis activity"/>
    <property type="evidence" value="ECO:0007669"/>
    <property type="project" value="TreeGrafter"/>
</dbReference>
<evidence type="ECO:0000256" key="1">
    <source>
        <dbReference type="ARBA" id="ARBA00022741"/>
    </source>
</evidence>
<reference evidence="5" key="1">
    <citation type="submission" date="2021-05" db="EMBL/GenBank/DDBJ databases">
        <title>A free-living protist that lacks canonical eukaryotic 1 DNA replication and segregation systems.</title>
        <authorList>
            <person name="Salas-Leiva D.E."/>
            <person name="Tromer E.C."/>
            <person name="Curtis B.A."/>
            <person name="Jerlstrom-Hultqvist J."/>
            <person name="Kolisko M."/>
            <person name="Yi Z."/>
            <person name="Salas-Leiva J.S."/>
            <person name="Gallot-Lavallee L."/>
            <person name="Kops G.J.P.L."/>
            <person name="Archibald J.M."/>
            <person name="Simpson A.G.B."/>
            <person name="Roger A.J."/>
        </authorList>
    </citation>
    <scope>NUCLEOTIDE SEQUENCE</scope>
    <source>
        <strain evidence="5">BICM</strain>
    </source>
</reference>